<protein>
    <submittedName>
        <fullName evidence="2">Uncharacterized protein</fullName>
    </submittedName>
</protein>
<organism evidence="2 4">
    <name type="scientific">Neospora caninum (strain Liverpool)</name>
    <dbReference type="NCBI Taxonomy" id="572307"/>
    <lineage>
        <taxon>Eukaryota</taxon>
        <taxon>Sar</taxon>
        <taxon>Alveolata</taxon>
        <taxon>Apicomplexa</taxon>
        <taxon>Conoidasida</taxon>
        <taxon>Coccidia</taxon>
        <taxon>Eucoccidiorida</taxon>
        <taxon>Eimeriorina</taxon>
        <taxon>Sarcocystidae</taxon>
        <taxon>Neospora</taxon>
    </lineage>
</organism>
<feature type="region of interest" description="Disordered" evidence="1">
    <location>
        <begin position="2021"/>
        <end position="2055"/>
    </location>
</feature>
<feature type="compositionally biased region" description="Low complexity" evidence="1">
    <location>
        <begin position="1890"/>
        <end position="1919"/>
    </location>
</feature>
<feature type="compositionally biased region" description="Basic and acidic residues" evidence="1">
    <location>
        <begin position="598"/>
        <end position="610"/>
    </location>
</feature>
<reference evidence="2" key="2">
    <citation type="submission" date="2011-03" db="EMBL/GenBank/DDBJ databases">
        <title>Comparative genomics and transcriptomics of Neospora caninum and Toxoplasma gondii.</title>
        <authorList>
            <person name="Reid A.J."/>
            <person name="Sohal A."/>
            <person name="Harris D."/>
            <person name="Quail M."/>
            <person name="Sanders M."/>
            <person name="Berriman M."/>
            <person name="Wastling J.M."/>
            <person name="Pain A."/>
        </authorList>
    </citation>
    <scope>NUCLEOTIDE SEQUENCE</scope>
    <source>
        <strain evidence="2">Liverpool</strain>
    </source>
</reference>
<feature type="region of interest" description="Disordered" evidence="1">
    <location>
        <begin position="769"/>
        <end position="788"/>
    </location>
</feature>
<dbReference type="VEuPathDB" id="ToxoDB:NCLIV_045850"/>
<feature type="compositionally biased region" description="Basic and acidic residues" evidence="1">
    <location>
        <begin position="1497"/>
        <end position="1510"/>
    </location>
</feature>
<feature type="region of interest" description="Disordered" evidence="1">
    <location>
        <begin position="1458"/>
        <end position="1480"/>
    </location>
</feature>
<feature type="region of interest" description="Disordered" evidence="1">
    <location>
        <begin position="687"/>
        <end position="733"/>
    </location>
</feature>
<feature type="compositionally biased region" description="Basic and acidic residues" evidence="1">
    <location>
        <begin position="571"/>
        <end position="591"/>
    </location>
</feature>
<reference evidence="4" key="3">
    <citation type="journal article" date="2012" name="PLoS Pathog.">
        <title>Comparative genomics of the apicomplexan parasites Toxoplasma gondii and Neospora caninum: Coccidia differing in host range and transmission strategy.</title>
        <authorList>
            <person name="Reid A.J."/>
            <person name="Vermont S.J."/>
            <person name="Cotton J.A."/>
            <person name="Harris D."/>
            <person name="Hill-Cawthorne G.A."/>
            <person name="Konen-Waisman S."/>
            <person name="Latham S.M."/>
            <person name="Mourier T."/>
            <person name="Norton R."/>
            <person name="Quail M.A."/>
            <person name="Sanders M."/>
            <person name="Shanmugam D."/>
            <person name="Sohal A."/>
            <person name="Wasmuth J.D."/>
            <person name="Brunk B."/>
            <person name="Grigg M.E."/>
            <person name="Howard J.C."/>
            <person name="Parkinson J."/>
            <person name="Roos D.S."/>
            <person name="Trees A.J."/>
            <person name="Berriman M."/>
            <person name="Pain A."/>
            <person name="Wastling J.M."/>
        </authorList>
    </citation>
    <scope>NUCLEOTIDE SEQUENCE [LARGE SCALE GENOMIC DNA]</scope>
    <source>
        <strain evidence="4">Liverpool</strain>
    </source>
</reference>
<dbReference type="RefSeq" id="XP_003884184.1">
    <property type="nucleotide sequence ID" value="XM_003884135.1"/>
</dbReference>
<feature type="compositionally biased region" description="Basic and acidic residues" evidence="1">
    <location>
        <begin position="1843"/>
        <end position="1856"/>
    </location>
</feature>
<feature type="region of interest" description="Disordered" evidence="1">
    <location>
        <begin position="123"/>
        <end position="293"/>
    </location>
</feature>
<evidence type="ECO:0000313" key="2">
    <source>
        <dbReference type="EMBL" id="CBZ54153.1"/>
    </source>
</evidence>
<feature type="compositionally biased region" description="Basic and acidic residues" evidence="1">
    <location>
        <begin position="1810"/>
        <end position="1834"/>
    </location>
</feature>
<sequence>MDSIGMVPSHITDTETSPLFRSHSLCSSTSAWGPDFSFRGATHHPDLGRVYSQQGAHSRSLGCVAGDRWALLGDDRDFPRLGLFPSTPSTQFCSPPASSDDFCKSLFGGQACGLQTLRGCRSLSSTSQPAFRQRQRAPRALSPALPGGASRRTREGRERQAASVFEELTADDGSGSVDRQTERRGKPPGSADPARGNATPNKWRAPDAVSEARRDKERSFEGRAEPRAPLSPQAFPKGVARRHASPECPSLAPASSRPSRGAAPRTSHSSASSASSTSSAVSASSPSASRRDPASCFAEPHEFCGLVKLARKAATEAASLARLSGETRRQREADVSLLWRQLERQALGEGLLPLEFLAPAELSLLLSWCARGGFFSPPLFLKVAEIAAPQLPLWPARDVQTLLLAAERFVAASAAREDKGADGDGSSRRGGGRSRQSDEHRHTRETELCRSSSNLAHSPPAVSASVSSPSSVSLSLCGKERDAPASVRVGRLLFTAGLQHLLSHLPAYRPRHLRNMFDVVIAHEALLAHDAFDALRGVPVAGAQNAGPAATSGVYTPEEKTQGSATSPAKECGRAKEEAAGRRELEAERTETLASARGQRDRRAEGLKPELEERLDAGTFAQWETHPTCVSSAGVSGETSRQSASSLRLPFRLANEVAARAHLLSPATLCETAFFFFTLASRSKSSLPLSHDASSPFRASPCSSLSSRSSSAPQDLSHSSPYPPSLSSSSPYVSSSPLSSSSLSSSLSDLAAEVAALVGHRLLRLSASAPRPLTGEGEAEKGREGAGLGDARTVLLSPAALLRLPAEDVARPRRKGRLSAEAFALPASLEPHRTASGSAGAARSRPDSLARDGELCSETAEELHPIDGETYAKAAHVFCRLADAAEKASEGGRQWKAEKLDETKHFWRGFLRSWLLPHLHAALAEHHSQARLLLQTHQRALPSSLDSPLSSLSVSAPGSSPTGLSASASSRPLPFSPTYLGMLANALTFCPFAAALNPPSSDASSLSPASASPDSSSLLALVWRELLSVPTLRVASQEFPLRPLALTAAAAARCGALREQERVGVFEEILDPVLRCLEREADAEGPARHAEKQAKKGKKAKNVSAAPGLPEKLLADAYAAVFANSPSSSAFFLTNPGLSRLFDLLCRRVESRLDDVPLDILVYTLRAFSSVYVGLGSLPQLHAPSRPSAPASRPAPSAVWPRGPGGASPVPAAWLSQLQDELVALFQRACNTRLRAAFLPSSASPHPLALGASRASAYGLSSDCVNAILAACTRFGKVPVDLVCAINKDLTGFAAIPTVPRPYASGSANPVTLFRDGHAQQVAWARRAVLPALAPEPVPLSHVLTALSALSRLPFGRRFSPQWDALEHTLVSYLAQPFPSSASPPSSSPSSSCGSHFSLYFSASVSSSISGASPLLSLGDFARVFQTYAFALREPPVALLAALPPVLGPQTAKFLEERGAERDATDGDQLAGADGKRGDAIEGMKEGFCSVHREAARDGARLTRNERSDDTETDSADAETREPHAREGRDEREANPTRPPGEPCAPEERQCRGPLRPGASGETSPSGSAEDSSAADGETTLEMVCMYTRKTLASLVRLDSHTRGVPRPTPGTRACGEGGEGGDGHGRQRVSETEYKLDEDAFWKLTEHTLDAFMRLVSLPFSSGHLPASGVRRAGLQGRVLTASASSASRVSRFRPVSPPVPSPVPPSPSAALSPPDDACSSFAAPAVSAFQADTRRLASAQWSLERVRNLWLPHGVNTLADAASCATLVLYPPVFFSALRWWRTLCALERAERAWEDAQPSQHPTDGSESGRGDRHEDVELTAKASAEARAEVTGRAVLEGDGERGNEARGEGEGGGKGAPLVVCQSPTNGQASSPSSSPKHSELATHPSSPSSSSLSACVESPAPSAPAGSAASSPPWISVASSPSTFRLREVDHVRTARFLCCIVTGSFDFLLPLDSALEQPRASRATADSFSCSLSSPSSSSSCSSQRVAQLLSLMEKEDVLLLEFLRVAAQAVRESETRRRKSSSEGENERWTDTPVTRRDASSFCGRGKGDAANSTCAFFEDGDSLCQMRRDHYADAREPGTSLTGEETERKPVPSLHFHDEKEEARNPPLKMQTSIVETVEEIALLGWEAERDFVIHQEVQSMLFTIDILLIPRKPSSGALL</sequence>
<feature type="region of interest" description="Disordered" evidence="1">
    <location>
        <begin position="545"/>
        <end position="610"/>
    </location>
</feature>
<feature type="compositionally biased region" description="Basic and acidic residues" evidence="1">
    <location>
        <begin position="2021"/>
        <end position="2047"/>
    </location>
</feature>
<feature type="compositionally biased region" description="Basic and acidic residues" evidence="1">
    <location>
        <begin position="435"/>
        <end position="448"/>
    </location>
</feature>
<evidence type="ECO:0000313" key="3">
    <source>
        <dbReference type="EMBL" id="CEL68853.1"/>
    </source>
</evidence>
<feature type="region of interest" description="Disordered" evidence="1">
    <location>
        <begin position="946"/>
        <end position="970"/>
    </location>
</feature>
<keyword evidence="4" id="KW-1185">Reference proteome</keyword>
<feature type="region of interest" description="Disordered" evidence="1">
    <location>
        <begin position="1601"/>
        <end position="1629"/>
    </location>
</feature>
<reference evidence="2" key="1">
    <citation type="submission" date="2011-02" db="EMBL/GenBank/DDBJ databases">
        <authorList>
            <person name="Aslett M."/>
        </authorList>
    </citation>
    <scope>NUCLEOTIDE SEQUENCE</scope>
    <source>
        <strain evidence="2">Liverpool</strain>
    </source>
</reference>
<dbReference type="Proteomes" id="UP000007494">
    <property type="component" value="Chromosome X"/>
</dbReference>
<feature type="region of interest" description="Disordered" evidence="1">
    <location>
        <begin position="1183"/>
        <end position="1204"/>
    </location>
</feature>
<gene>
    <name evidence="3" type="ORF">BN1204_045850</name>
    <name evidence="2" type="ORF">NCLIV_045850</name>
</gene>
<dbReference type="EMBL" id="LN714485">
    <property type="protein sequence ID" value="CEL68853.1"/>
    <property type="molecule type" value="Genomic_DNA"/>
</dbReference>
<feature type="compositionally biased region" description="Polar residues" evidence="1">
    <location>
        <begin position="1800"/>
        <end position="1809"/>
    </location>
</feature>
<feature type="compositionally biased region" description="Low complexity" evidence="1">
    <location>
        <begin position="1566"/>
        <end position="1576"/>
    </location>
</feature>
<reference evidence="3" key="4">
    <citation type="journal article" date="2015" name="PLoS ONE">
        <title>Comprehensive Evaluation of Toxoplasma gondii VEG and Neospora caninum LIV Genomes with Tachyzoite Stage Transcriptome and Proteome Defines Novel Transcript Features.</title>
        <authorList>
            <person name="Ramaprasad A."/>
            <person name="Mourier T."/>
            <person name="Naeem R."/>
            <person name="Malas T.B."/>
            <person name="Moussa E."/>
            <person name="Panigrahi A."/>
            <person name="Vermont S.J."/>
            <person name="Otto T.D."/>
            <person name="Wastling J."/>
            <person name="Pain A."/>
        </authorList>
    </citation>
    <scope>NUCLEOTIDE SEQUENCE</scope>
    <source>
        <strain evidence="3">Liverpool</strain>
    </source>
</reference>
<feature type="compositionally biased region" description="Basic and acidic residues" evidence="1">
    <location>
        <begin position="1084"/>
        <end position="1094"/>
    </location>
</feature>
<feature type="compositionally biased region" description="Basic and acidic residues" evidence="1">
    <location>
        <begin position="415"/>
        <end position="427"/>
    </location>
</feature>
<feature type="compositionally biased region" description="Low complexity" evidence="1">
    <location>
        <begin position="693"/>
        <end position="733"/>
    </location>
</feature>
<feature type="compositionally biased region" description="Low complexity" evidence="1">
    <location>
        <begin position="455"/>
        <end position="468"/>
    </location>
</feature>
<dbReference type="EMBL" id="FR823391">
    <property type="protein sequence ID" value="CBZ54153.1"/>
    <property type="molecule type" value="Genomic_DNA"/>
</dbReference>
<feature type="region of interest" description="Disordered" evidence="1">
    <location>
        <begin position="1692"/>
        <end position="1717"/>
    </location>
</feature>
<feature type="region of interest" description="Disordered" evidence="1">
    <location>
        <begin position="1497"/>
        <end position="1576"/>
    </location>
</feature>
<feature type="compositionally biased region" description="Low complexity" evidence="1">
    <location>
        <begin position="249"/>
        <end position="288"/>
    </location>
</feature>
<feature type="region of interest" description="Disordered" evidence="1">
    <location>
        <begin position="415"/>
        <end position="468"/>
    </location>
</feature>
<proteinExistence type="predicted"/>
<feature type="region of interest" description="Disordered" evidence="1">
    <location>
        <begin position="1795"/>
        <end position="1920"/>
    </location>
</feature>
<feature type="compositionally biased region" description="Low complexity" evidence="1">
    <location>
        <begin position="1183"/>
        <end position="1198"/>
    </location>
</feature>
<dbReference type="OMA" id="CETAFFF"/>
<accession>F0VLM5</accession>
<evidence type="ECO:0000313" key="4">
    <source>
        <dbReference type="Proteomes" id="UP000007494"/>
    </source>
</evidence>
<dbReference type="OrthoDB" id="333889at2759"/>
<feature type="compositionally biased region" description="Basic and acidic residues" evidence="1">
    <location>
        <begin position="210"/>
        <end position="226"/>
    </location>
</feature>
<evidence type="ECO:0000256" key="1">
    <source>
        <dbReference type="SAM" id="MobiDB-lite"/>
    </source>
</evidence>
<dbReference type="InParanoid" id="F0VLM5"/>
<feature type="compositionally biased region" description="Basic and acidic residues" evidence="1">
    <location>
        <begin position="1518"/>
        <end position="1535"/>
    </location>
</feature>
<dbReference type="eggNOG" id="ENOG502QYVG">
    <property type="taxonomic scope" value="Eukaryota"/>
</dbReference>
<name>F0VLM5_NEOCL</name>
<feature type="region of interest" description="Disordered" evidence="1">
    <location>
        <begin position="1084"/>
        <end position="1103"/>
    </location>
</feature>
<dbReference type="GeneID" id="13442034"/>
<feature type="compositionally biased region" description="Pro residues" evidence="1">
    <location>
        <begin position="1697"/>
        <end position="1709"/>
    </location>
</feature>